<dbReference type="InterPro" id="IPR006145">
    <property type="entry name" value="PsdUridine_synth_RsuA/RluA"/>
</dbReference>
<dbReference type="PANTHER" id="PTHR21600:SF89">
    <property type="entry name" value="RIBOSOMAL LARGE SUBUNIT PSEUDOURIDINE SYNTHASE A"/>
    <property type="match status" value="1"/>
</dbReference>
<dbReference type="InterPro" id="IPR020103">
    <property type="entry name" value="PsdUridine_synth_cat_dom_sf"/>
</dbReference>
<keyword evidence="1" id="KW-0175">Coiled coil</keyword>
<dbReference type="KEGG" id="saes:HBH39_13480"/>
<dbReference type="Proteomes" id="UP000502608">
    <property type="component" value="Chromosome"/>
</dbReference>
<dbReference type="SUPFAM" id="SSF55120">
    <property type="entry name" value="Pseudouridine synthase"/>
    <property type="match status" value="1"/>
</dbReference>
<protein>
    <submittedName>
        <fullName evidence="3">RNA pseudouridine synthase</fullName>
    </submittedName>
</protein>
<sequence length="563" mass="63600">MSVTDPCFITFKDNFDTKSLPNSFTFPFYYQPHALCRQAAEQLQHDWLIPNTWQHNFGLNPASDSGMIIGKMFGVLIVKNKQGEVGFLAAFSGKLAEQNILPPFVPPVFDMLTQDSFFSIENQQINALNQKLTALETNPKLAELTLTLAQQQQVADQQLEAQRQLIVSSRKQRKLARLQGETTLDGSAFKALSIELSRQSVQQKNALATLKQTWQNRITEIKEQLAQLTQQIDTVKSQRKALSNALQHKLFGQYQFTNILGDKRDLNDIFNETPNHLPPAGAGECAAPKLLNYAFNHDYQPIAMAEFWWGASPKSEIKQHQNFYPACHSKCRPILSHMLKGMTVDPDPLLVNPAANKTIDIIYQDQHIAIINKPAEMLSVAGKNITDSVQTRMKTLFPKATGPLIVHRLDMSTSGLMVIALNQQANKALVQQFINRTVTKRYIALIDGCPAQDSGTINLPLRVDLNDRPKQVVCYEHGKHAQTDWCIYKKYTSKTLLHLYPKTGRTHQLRMHCAHHLGLGMPIVGDDLYGTQADRLHLHAEFLGFHHPETNQWIEFSSQADFE</sequence>
<name>A0A6G9QNG2_9GAMM</name>
<dbReference type="RefSeq" id="WP_167679108.1">
    <property type="nucleotide sequence ID" value="NZ_CP050313.1"/>
</dbReference>
<dbReference type="Gene3D" id="3.30.2350.10">
    <property type="entry name" value="Pseudouridine synthase"/>
    <property type="match status" value="1"/>
</dbReference>
<feature type="domain" description="Pseudouridine synthase RsuA/RluA-like" evidence="2">
    <location>
        <begin position="367"/>
        <end position="515"/>
    </location>
</feature>
<evidence type="ECO:0000313" key="3">
    <source>
        <dbReference type="EMBL" id="QIR15379.1"/>
    </source>
</evidence>
<organism evidence="3 4">
    <name type="scientific">Shewanella aestuarii</name>
    <dbReference type="NCBI Taxonomy" id="1028752"/>
    <lineage>
        <taxon>Bacteria</taxon>
        <taxon>Pseudomonadati</taxon>
        <taxon>Pseudomonadota</taxon>
        <taxon>Gammaproteobacteria</taxon>
        <taxon>Alteromonadales</taxon>
        <taxon>Shewanellaceae</taxon>
        <taxon>Shewanella</taxon>
    </lineage>
</organism>
<dbReference type="CDD" id="cd02869">
    <property type="entry name" value="PseudoU_synth_RluA_like"/>
    <property type="match status" value="1"/>
</dbReference>
<feature type="coiled-coil region" evidence="1">
    <location>
        <begin position="211"/>
        <end position="245"/>
    </location>
</feature>
<dbReference type="GO" id="GO:0003723">
    <property type="term" value="F:RNA binding"/>
    <property type="evidence" value="ECO:0007669"/>
    <property type="project" value="InterPro"/>
</dbReference>
<dbReference type="GO" id="GO:0009982">
    <property type="term" value="F:pseudouridine synthase activity"/>
    <property type="evidence" value="ECO:0007669"/>
    <property type="project" value="InterPro"/>
</dbReference>
<dbReference type="GO" id="GO:0140098">
    <property type="term" value="F:catalytic activity, acting on RNA"/>
    <property type="evidence" value="ECO:0007669"/>
    <property type="project" value="UniProtKB-ARBA"/>
</dbReference>
<evidence type="ECO:0000256" key="1">
    <source>
        <dbReference type="SAM" id="Coils"/>
    </source>
</evidence>
<dbReference type="AlphaFoldDB" id="A0A6G9QNG2"/>
<dbReference type="InterPro" id="IPR006224">
    <property type="entry name" value="PsdUridine_synth_RluA-like_CS"/>
</dbReference>
<dbReference type="InterPro" id="IPR050188">
    <property type="entry name" value="RluA_PseudoU_synthase"/>
</dbReference>
<evidence type="ECO:0000313" key="4">
    <source>
        <dbReference type="Proteomes" id="UP000502608"/>
    </source>
</evidence>
<keyword evidence="4" id="KW-1185">Reference proteome</keyword>
<reference evidence="3 4" key="1">
    <citation type="submission" date="2020-03" db="EMBL/GenBank/DDBJ databases">
        <title>Complete genome sequence of Shewanella sp.</title>
        <authorList>
            <person name="Kim Y.-S."/>
            <person name="Kim S.-J."/>
            <person name="Jung H.-K."/>
            <person name="Kim K.-H."/>
        </authorList>
    </citation>
    <scope>NUCLEOTIDE SEQUENCE [LARGE SCALE GENOMIC DNA]</scope>
    <source>
        <strain evidence="3 4">PN3F2</strain>
    </source>
</reference>
<dbReference type="PROSITE" id="PS01129">
    <property type="entry name" value="PSI_RLU"/>
    <property type="match status" value="1"/>
</dbReference>
<evidence type="ECO:0000259" key="2">
    <source>
        <dbReference type="Pfam" id="PF00849"/>
    </source>
</evidence>
<dbReference type="GO" id="GO:0000455">
    <property type="term" value="P:enzyme-directed rRNA pseudouridine synthesis"/>
    <property type="evidence" value="ECO:0007669"/>
    <property type="project" value="TreeGrafter"/>
</dbReference>
<proteinExistence type="predicted"/>
<accession>A0A6G9QNG2</accession>
<gene>
    <name evidence="3" type="ORF">HBH39_13480</name>
</gene>
<dbReference type="PANTHER" id="PTHR21600">
    <property type="entry name" value="MITOCHONDRIAL RNA PSEUDOURIDINE SYNTHASE"/>
    <property type="match status" value="1"/>
</dbReference>
<dbReference type="EMBL" id="CP050313">
    <property type="protein sequence ID" value="QIR15379.1"/>
    <property type="molecule type" value="Genomic_DNA"/>
</dbReference>
<dbReference type="Pfam" id="PF00849">
    <property type="entry name" value="PseudoU_synth_2"/>
    <property type="match status" value="1"/>
</dbReference>